<organism evidence="2 3">
    <name type="scientific">Phyllobacterium endophyticum</name>
    <dbReference type="NCBI Taxonomy" id="1149773"/>
    <lineage>
        <taxon>Bacteria</taxon>
        <taxon>Pseudomonadati</taxon>
        <taxon>Pseudomonadota</taxon>
        <taxon>Alphaproteobacteria</taxon>
        <taxon>Hyphomicrobiales</taxon>
        <taxon>Phyllobacteriaceae</taxon>
        <taxon>Phyllobacterium</taxon>
    </lineage>
</organism>
<dbReference type="AlphaFoldDB" id="A0A2P7AR88"/>
<dbReference type="Proteomes" id="UP000241158">
    <property type="component" value="Unassembled WGS sequence"/>
</dbReference>
<evidence type="ECO:0000313" key="3">
    <source>
        <dbReference type="Proteomes" id="UP000241158"/>
    </source>
</evidence>
<comment type="similarity">
    <text evidence="1">Belongs to the HyuE racemase family.</text>
</comment>
<dbReference type="InterPro" id="IPR053714">
    <property type="entry name" value="Iso_Racemase_Enz_sf"/>
</dbReference>
<name>A0A2P7AR88_9HYPH</name>
<comment type="caution">
    <text evidence="2">The sequence shown here is derived from an EMBL/GenBank/DDBJ whole genome shotgun (WGS) entry which is preliminary data.</text>
</comment>
<dbReference type="InterPro" id="IPR015942">
    <property type="entry name" value="Asp/Glu/hydantoin_racemase"/>
</dbReference>
<dbReference type="Gene3D" id="3.40.50.12500">
    <property type="match status" value="1"/>
</dbReference>
<dbReference type="OrthoDB" id="978447at2"/>
<sequence length="220" mass="23354">MPSIAFIHTVPALIETFKPLVERGLPDWDRFNIADESLLQHTIRDGALSKNTMRRLGLYVFSAIDAGADAIVVTCSSLGEAVDSIRPFSTVPLFRIDSGMALAAVEAATRIGVLATLPTTLGPTSRLIEKTATDLNKNCTVVERLCSGAFARLQHGDRPGHDELIVAGVQDLAASVEIIVLAQASMANALSSLPESKKSVAVLTSPQLGMAYVAKQLSLT</sequence>
<gene>
    <name evidence="2" type="ORF">CU100_14985</name>
</gene>
<dbReference type="EMBL" id="PGGN01000003">
    <property type="protein sequence ID" value="PSH56667.1"/>
    <property type="molecule type" value="Genomic_DNA"/>
</dbReference>
<evidence type="ECO:0000313" key="2">
    <source>
        <dbReference type="EMBL" id="PSH56667.1"/>
    </source>
</evidence>
<dbReference type="GO" id="GO:0047661">
    <property type="term" value="F:amino-acid racemase activity"/>
    <property type="evidence" value="ECO:0007669"/>
    <property type="project" value="InterPro"/>
</dbReference>
<dbReference type="Pfam" id="PF01177">
    <property type="entry name" value="Asp_Glu_race"/>
    <property type="match status" value="1"/>
</dbReference>
<keyword evidence="3" id="KW-1185">Reference proteome</keyword>
<reference evidence="3" key="1">
    <citation type="submission" date="2017-11" db="EMBL/GenBank/DDBJ databases">
        <authorList>
            <person name="Kuznetsova I."/>
            <person name="Sazanova A."/>
            <person name="Chirak E."/>
            <person name="Safronova V."/>
            <person name="Willems A."/>
        </authorList>
    </citation>
    <scope>NUCLEOTIDE SEQUENCE [LARGE SCALE GENOMIC DNA]</scope>
    <source>
        <strain evidence="3">PEPV15</strain>
    </source>
</reference>
<accession>A0A2P7AR88</accession>
<protein>
    <submittedName>
        <fullName evidence="2">Asp/Glu/hydantoin racemase</fullName>
    </submittedName>
</protein>
<evidence type="ECO:0000256" key="1">
    <source>
        <dbReference type="ARBA" id="ARBA00038414"/>
    </source>
</evidence>
<proteinExistence type="inferred from homology"/>
<dbReference type="RefSeq" id="WP_106717415.1">
    <property type="nucleotide sequence ID" value="NZ_JACHXT010000003.1"/>
</dbReference>